<feature type="domain" description="Integral membrane bound transporter" evidence="6">
    <location>
        <begin position="31"/>
        <end position="153"/>
    </location>
</feature>
<comment type="caution">
    <text evidence="7">The sequence shown here is derived from an EMBL/GenBank/DDBJ whole genome shotgun (WGS) entry which is preliminary data.</text>
</comment>
<protein>
    <submittedName>
        <fullName evidence="7">Aromatic acid exporter family protein</fullName>
    </submittedName>
</protein>
<proteinExistence type="predicted"/>
<dbReference type="RefSeq" id="WP_378194448.1">
    <property type="nucleotide sequence ID" value="NZ_JBHLZP010000007.1"/>
</dbReference>
<evidence type="ECO:0000256" key="5">
    <source>
        <dbReference type="SAM" id="Phobius"/>
    </source>
</evidence>
<gene>
    <name evidence="7" type="ORF">ACFFNX_02705</name>
</gene>
<evidence type="ECO:0000256" key="3">
    <source>
        <dbReference type="ARBA" id="ARBA00022989"/>
    </source>
</evidence>
<evidence type="ECO:0000259" key="6">
    <source>
        <dbReference type="Pfam" id="PF13515"/>
    </source>
</evidence>
<feature type="transmembrane region" description="Helical" evidence="5">
    <location>
        <begin position="114"/>
        <end position="131"/>
    </location>
</feature>
<name>A0ABV5Y7U5_9ACTN</name>
<evidence type="ECO:0000256" key="4">
    <source>
        <dbReference type="ARBA" id="ARBA00023136"/>
    </source>
</evidence>
<keyword evidence="8" id="KW-1185">Reference proteome</keyword>
<sequence length="367" mass="40109">MRRWAIGLRRRWSRNDQVTTAVKATIAAVCAWIVARYLAGHRDPYFAPISALVSVQATVVRSVREGVSFAVCFALGVVVAVASAEFLGPGLLSLTITLLAGALLGGWRGFGAQGIEVPFTATFVLLLGGAHPEPFVLSRLVDVAVGVPIGIAVNAFLLAPLHLRSATDALDRTADDIAALLTDMADGLAEGWPVENPHWYERSQALDKALRDTLGSMSHAHESLRLNPRGTTELHRPRLHERLWDCFADIRGSVQSIAHSLDDASAKAADEPDTPSWLDEGFRAEYGELLRKASLVIGQRLHPAPRSRPGMDETQQALLDLRQEVSTRPERSRAPWYTQSHLVIELNRILTRVCDAIDDGERFPASV</sequence>
<organism evidence="7 8">
    <name type="scientific">Actinoallomurus acaciae</name>
    <dbReference type="NCBI Taxonomy" id="502577"/>
    <lineage>
        <taxon>Bacteria</taxon>
        <taxon>Bacillati</taxon>
        <taxon>Actinomycetota</taxon>
        <taxon>Actinomycetes</taxon>
        <taxon>Streptosporangiales</taxon>
        <taxon>Thermomonosporaceae</taxon>
        <taxon>Actinoallomurus</taxon>
    </lineage>
</organism>
<accession>A0ABV5Y7U5</accession>
<evidence type="ECO:0000256" key="1">
    <source>
        <dbReference type="ARBA" id="ARBA00004141"/>
    </source>
</evidence>
<evidence type="ECO:0000313" key="7">
    <source>
        <dbReference type="EMBL" id="MFB9831095.1"/>
    </source>
</evidence>
<keyword evidence="4 5" id="KW-0472">Membrane</keyword>
<evidence type="ECO:0000313" key="8">
    <source>
        <dbReference type="Proteomes" id="UP001589627"/>
    </source>
</evidence>
<keyword evidence="2 5" id="KW-0812">Transmembrane</keyword>
<feature type="transmembrane region" description="Helical" evidence="5">
    <location>
        <begin position="67"/>
        <end position="84"/>
    </location>
</feature>
<comment type="subcellular location">
    <subcellularLocation>
        <location evidence="1">Membrane</location>
        <topology evidence="1">Multi-pass membrane protein</topology>
    </subcellularLocation>
</comment>
<keyword evidence="3 5" id="KW-1133">Transmembrane helix</keyword>
<reference evidence="7 8" key="1">
    <citation type="submission" date="2024-09" db="EMBL/GenBank/DDBJ databases">
        <authorList>
            <person name="Sun Q."/>
            <person name="Mori K."/>
        </authorList>
    </citation>
    <scope>NUCLEOTIDE SEQUENCE [LARGE SCALE GENOMIC DNA]</scope>
    <source>
        <strain evidence="7 8">TBRC 0563</strain>
    </source>
</reference>
<dbReference type="Pfam" id="PF13515">
    <property type="entry name" value="FUSC_2"/>
    <property type="match status" value="1"/>
</dbReference>
<feature type="transmembrane region" description="Helical" evidence="5">
    <location>
        <begin position="143"/>
        <end position="163"/>
    </location>
</feature>
<evidence type="ECO:0000256" key="2">
    <source>
        <dbReference type="ARBA" id="ARBA00022692"/>
    </source>
</evidence>
<dbReference type="Proteomes" id="UP001589627">
    <property type="component" value="Unassembled WGS sequence"/>
</dbReference>
<dbReference type="EMBL" id="JBHLZP010000007">
    <property type="protein sequence ID" value="MFB9831095.1"/>
    <property type="molecule type" value="Genomic_DNA"/>
</dbReference>
<dbReference type="InterPro" id="IPR049453">
    <property type="entry name" value="Memb_transporter_dom"/>
</dbReference>